<dbReference type="RefSeq" id="WP_061608502.1">
    <property type="nucleotide sequence ID" value="NZ_JEMA01000482.1"/>
</dbReference>
<dbReference type="Gene3D" id="1.25.40.10">
    <property type="entry name" value="Tetratricopeptide repeat domain"/>
    <property type="match status" value="7"/>
</dbReference>
<dbReference type="PANTHER" id="PTHR12558:SF13">
    <property type="entry name" value="CELL DIVISION CYCLE PROTEIN 27 HOMOLOG"/>
    <property type="match status" value="1"/>
</dbReference>
<dbReference type="GO" id="GO:0004672">
    <property type="term" value="F:protein kinase activity"/>
    <property type="evidence" value="ECO:0007669"/>
    <property type="project" value="InterPro"/>
</dbReference>
<evidence type="ECO:0000313" key="4">
    <source>
        <dbReference type="Proteomes" id="UP000075260"/>
    </source>
</evidence>
<reference evidence="3 4" key="1">
    <citation type="submission" date="2014-02" db="EMBL/GenBank/DDBJ databases">
        <title>The small core and large imbalanced accessory genome model reveals a collaborative survival strategy of Sorangium cellulosum strains in nature.</title>
        <authorList>
            <person name="Han K."/>
            <person name="Peng R."/>
            <person name="Blom J."/>
            <person name="Li Y.-Z."/>
        </authorList>
    </citation>
    <scope>NUCLEOTIDE SEQUENCE [LARGE SCALE GENOMIC DNA]</scope>
    <source>
        <strain evidence="3 4">So0008-312</strain>
    </source>
</reference>
<evidence type="ECO:0000259" key="2">
    <source>
        <dbReference type="PROSITE" id="PS50011"/>
    </source>
</evidence>
<dbReference type="Gene3D" id="3.30.200.20">
    <property type="entry name" value="Phosphorylase Kinase, domain 1"/>
    <property type="match status" value="1"/>
</dbReference>
<name>A0A150QMR8_SORCE</name>
<dbReference type="InterPro" id="IPR000719">
    <property type="entry name" value="Prot_kinase_dom"/>
</dbReference>
<dbReference type="InterPro" id="IPR011990">
    <property type="entry name" value="TPR-like_helical_dom_sf"/>
</dbReference>
<dbReference type="SUPFAM" id="SSF48452">
    <property type="entry name" value="TPR-like"/>
    <property type="match status" value="4"/>
</dbReference>
<keyword evidence="1" id="KW-0802">TPR repeat</keyword>
<dbReference type="PANTHER" id="PTHR12558">
    <property type="entry name" value="CELL DIVISION CYCLE 16,23,27"/>
    <property type="match status" value="1"/>
</dbReference>
<dbReference type="PROSITE" id="PS50005">
    <property type="entry name" value="TPR"/>
    <property type="match status" value="2"/>
</dbReference>
<dbReference type="Pfam" id="PF13181">
    <property type="entry name" value="TPR_8"/>
    <property type="match status" value="1"/>
</dbReference>
<proteinExistence type="predicted"/>
<dbReference type="InterPro" id="IPR011009">
    <property type="entry name" value="Kinase-like_dom_sf"/>
</dbReference>
<dbReference type="OrthoDB" id="5244639at2"/>
<dbReference type="InterPro" id="IPR019734">
    <property type="entry name" value="TPR_rpt"/>
</dbReference>
<dbReference type="Pfam" id="PF13176">
    <property type="entry name" value="TPR_7"/>
    <property type="match status" value="1"/>
</dbReference>
<dbReference type="Pfam" id="PF00069">
    <property type="entry name" value="Pkinase"/>
    <property type="match status" value="1"/>
</dbReference>
<evidence type="ECO:0000313" key="3">
    <source>
        <dbReference type="EMBL" id="KYF69297.1"/>
    </source>
</evidence>
<gene>
    <name evidence="3" type="ORF">BE15_42065</name>
</gene>
<dbReference type="EMBL" id="JEMA01000482">
    <property type="protein sequence ID" value="KYF69297.1"/>
    <property type="molecule type" value="Genomic_DNA"/>
</dbReference>
<sequence length="1761" mass="191573">MSIDIVRGELERLFSLDEMMALSSDLLGFNPADIGGGASKASFARALTDHCVEVDAIEALIDAVIASRAEVDARVRALGAQGLSLPEEIAAGETFGDFVITRKIGEGPRGLVYAATRGTEPRTLKVLRREATRDSRAVRRFLTHVRLAGQVRHENLASGVEAGLVGGRAFVAYTHIDGLPLSARLARSGPLHINEARPLLLGILSGLAALHAQRLVHGALKLENVIVARDEDGQPLPVLVDVGGDRLGAGWSSPELVRTANPEQLRGEAAGPPSDLYAFGVLLFEFLTGKPVFSGAAAVDVAVAHLTEPPPAPSAAAPRGWVGKDVDELSARLLAKTADARPREARAALDAVELLGRPPQKGATISEAQLDELIDRLVASPTDADLALAVEATVDQGAPPGRVAEALAMAADQADAGEAGAEAAAAKKLLRFRAARIYEKGELHDKAEAIYAGLLERDPGDDIAFSALEELRKALGKHEELVEMLLQRSEKAESAGERARAMNEIGHLYVRELDDKDQGVFAFAQALAQDPEQDAYAVDLERAAGSDMKIWAEALQILSQASTDEAMAPEPKIALFNRLGPWYAEKVARADLGIPCFQFVLGLDPANEKALEGLAQVYRRAQQWQELVQVLLSRADRAATPGEARDLRAAAAELLETKLSDAGRARDLYEQIFAEDPGHARTCDALLRIYRRAEDHAGYAKILERRAEALRGEERVEAMCKLAELYEDRLGDLSEATRRYEAALELDPTSLTALRGLDRIYSRAGRYKELLRNLERQIDVSATPRQKINLHERIAGLYDEEFLDHAKAAEALEAILRIDGAHEGSLAALGRHYRALERWEDVVALYERQLGIVADDKRREEILLAMGRVLLEQIGSPERARKAYERVLAIDPHHAGALESLAHVRAATGDAAAALSAIESLATTAKTAESRADLWIRAAKMLEEKGDRDGAIERYKMALDAQPHSAGASSALRAAYLARGDATSAVELIAREAEAAEGNLAKARLYGEMALLLRERLKDDARAAESATRAVDLDPTSVLGLMISGDLAFEAGRFLEAARHYESLANRVDALPREQGLKLLFRYVDALSKNGSSGKAIGTVQALLALAPDDPAAISRAAKVNLDAGRAREAAELYEGLVGRFGAGLPEQERADALLRLGEARLAAGDPGGAVEPLNEAADLLPESPAPLALLSRVFEAKGDWEEVVRLKHRRLDVVAGDERSALLLEIGDLLATHLSDRTRAAKSYVAALDERPDDRKILTKLMQLYSEEKDWSKLIDIVLKLAAKIDDRRQKAKYLHTAAIVSARQLGDLDRAARFYDEVLELDPSLTRALAEAIELRGEKGDHEDVERLLKVELDRATEENDTAKMLETFDRLGALYKDKLGWMSDAIDACEAAQTLDPDNDERNELLASLYASDPAQYLDKAVAAQLPILRRNPYRPDAYRLLRKLYTETKRADAAFCLCQALCCLNAAEPDEERFFRRLRPDNVAAAQQPLDEEGWTTGLTHPDADPLLTAIFGVIEPAVLRKNGQPLEELGYQLAYQIDLARHPYPMSQTLNYAAGVLGLEPPLTFQNPNDGGGVSFLHAHVPAIVLGAAALQMELPTQAAAFIAARHLTYYRPGMYLRHLVPTGTGLRAWLFAAIKLISPTFPITKELEGPVMENLSVLDPIIVGPARDQLASIVTKLLQAGAIDLKRWVSGIDLTADRAGFLLANDLELAQEMIKAADDASAAVPQKDRLKELLLYAVSEEYFAVRQRLGINVDS</sequence>
<protein>
    <recommendedName>
        <fullName evidence="2">Protein kinase domain-containing protein</fullName>
    </recommendedName>
</protein>
<comment type="caution">
    <text evidence="3">The sequence shown here is derived from an EMBL/GenBank/DDBJ whole genome shotgun (WGS) entry which is preliminary data.</text>
</comment>
<feature type="repeat" description="TPR" evidence="1">
    <location>
        <begin position="1151"/>
        <end position="1184"/>
    </location>
</feature>
<organism evidence="3 4">
    <name type="scientific">Sorangium cellulosum</name>
    <name type="common">Polyangium cellulosum</name>
    <dbReference type="NCBI Taxonomy" id="56"/>
    <lineage>
        <taxon>Bacteria</taxon>
        <taxon>Pseudomonadati</taxon>
        <taxon>Myxococcota</taxon>
        <taxon>Polyangia</taxon>
        <taxon>Polyangiales</taxon>
        <taxon>Polyangiaceae</taxon>
        <taxon>Sorangium</taxon>
    </lineage>
</organism>
<evidence type="ECO:0000256" key="1">
    <source>
        <dbReference type="PROSITE-ProRule" id="PRU00339"/>
    </source>
</evidence>
<feature type="repeat" description="TPR" evidence="1">
    <location>
        <begin position="932"/>
        <end position="965"/>
    </location>
</feature>
<dbReference type="CDD" id="cd14014">
    <property type="entry name" value="STKc_PknB_like"/>
    <property type="match status" value="1"/>
</dbReference>
<dbReference type="GO" id="GO:0005524">
    <property type="term" value="F:ATP binding"/>
    <property type="evidence" value="ECO:0007669"/>
    <property type="project" value="InterPro"/>
</dbReference>
<dbReference type="Gene3D" id="1.10.510.10">
    <property type="entry name" value="Transferase(Phosphotransferase) domain 1"/>
    <property type="match status" value="1"/>
</dbReference>
<feature type="domain" description="Protein kinase" evidence="2">
    <location>
        <begin position="98"/>
        <end position="355"/>
    </location>
</feature>
<dbReference type="SMART" id="SM00028">
    <property type="entry name" value="TPR"/>
    <property type="match status" value="9"/>
</dbReference>
<dbReference type="SUPFAM" id="SSF56112">
    <property type="entry name" value="Protein kinase-like (PK-like)"/>
    <property type="match status" value="1"/>
</dbReference>
<dbReference type="PROSITE" id="PS50011">
    <property type="entry name" value="PROTEIN_KINASE_DOM"/>
    <property type="match status" value="1"/>
</dbReference>
<dbReference type="Proteomes" id="UP000075260">
    <property type="component" value="Unassembled WGS sequence"/>
</dbReference>
<accession>A0A150QMR8</accession>